<dbReference type="AlphaFoldDB" id="L0EGL0"/>
<evidence type="ECO:0008006" key="4">
    <source>
        <dbReference type="Google" id="ProtNLM"/>
    </source>
</evidence>
<feature type="transmembrane region" description="Helical" evidence="1">
    <location>
        <begin position="86"/>
        <end position="110"/>
    </location>
</feature>
<feature type="transmembrane region" description="Helical" evidence="1">
    <location>
        <begin position="40"/>
        <end position="57"/>
    </location>
</feature>
<evidence type="ECO:0000313" key="3">
    <source>
        <dbReference type="Proteomes" id="UP000010795"/>
    </source>
</evidence>
<dbReference type="OrthoDB" id="2440457at2"/>
<keyword evidence="3" id="KW-1185">Reference proteome</keyword>
<protein>
    <recommendedName>
        <fullName evidence="4">ABC-2 family transporter protein</fullName>
    </recommendedName>
</protein>
<dbReference type="HOGENOM" id="CLU_1229401_0_0_9"/>
<reference evidence="3" key="1">
    <citation type="submission" date="2012-01" db="EMBL/GenBank/DDBJ databases">
        <title>Complete sequence of chromosome of Thermobacillus composti KWC4.</title>
        <authorList>
            <person name="Lucas S."/>
            <person name="Han J."/>
            <person name="Lapidus A."/>
            <person name="Cheng J.-F."/>
            <person name="Goodwin L."/>
            <person name="Pitluck S."/>
            <person name="Peters L."/>
            <person name="Ovchinnikova G."/>
            <person name="Teshima H."/>
            <person name="Detter J.C."/>
            <person name="Han C."/>
            <person name="Tapia R."/>
            <person name="Land M."/>
            <person name="Hauser L."/>
            <person name="Kyrpides N."/>
            <person name="Ivanova N."/>
            <person name="Pagani I."/>
            <person name="Anderson I."/>
            <person name="Woyke T."/>
        </authorList>
    </citation>
    <scope>NUCLEOTIDE SEQUENCE [LARGE SCALE GENOMIC DNA]</scope>
    <source>
        <strain evidence="3">DSM 18247 / JCM 13945 / KWC4</strain>
    </source>
</reference>
<feature type="transmembrane region" description="Helical" evidence="1">
    <location>
        <begin position="16"/>
        <end position="34"/>
    </location>
</feature>
<name>L0EGL0_THECK</name>
<dbReference type="RefSeq" id="WP_015255662.1">
    <property type="nucleotide sequence ID" value="NC_019897.1"/>
</dbReference>
<dbReference type="STRING" id="717605.Theco_2838"/>
<feature type="transmembrane region" description="Helical" evidence="1">
    <location>
        <begin position="179"/>
        <end position="200"/>
    </location>
</feature>
<feature type="transmembrane region" description="Helical" evidence="1">
    <location>
        <begin position="148"/>
        <end position="167"/>
    </location>
</feature>
<sequence>MKTIWKLIWKDLKTQDFKLFLLLPLPLIFFYAMLQPVWQAGAYTIVIVLMTYFLLAGNNHKQLDYKFDWIIHSLPVTRHEMLLSKYAMVIVWYILSAIICNAIGAVYMLYNQMGIRLSSLMELGLSLSVILLISGIYYPLYYLFDKKFLYVNIFLFTAMLFAGPSIARGIPEIIVRFPLLLLPISVAIFALSYRVSFLIFNRTRISQRRSGVIFLLGWMELHISI</sequence>
<dbReference type="Pfam" id="PF13346">
    <property type="entry name" value="ABC2_membrane_5"/>
    <property type="match status" value="1"/>
</dbReference>
<dbReference type="InterPro" id="IPR025699">
    <property type="entry name" value="ABC2_memb-like"/>
</dbReference>
<evidence type="ECO:0000256" key="1">
    <source>
        <dbReference type="SAM" id="Phobius"/>
    </source>
</evidence>
<evidence type="ECO:0000313" key="2">
    <source>
        <dbReference type="EMBL" id="AGA58922.1"/>
    </source>
</evidence>
<keyword evidence="1" id="KW-0812">Transmembrane</keyword>
<dbReference type="EMBL" id="CP003255">
    <property type="protein sequence ID" value="AGA58922.1"/>
    <property type="molecule type" value="Genomic_DNA"/>
</dbReference>
<feature type="transmembrane region" description="Helical" evidence="1">
    <location>
        <begin position="122"/>
        <end position="141"/>
    </location>
</feature>
<organism evidence="2 3">
    <name type="scientific">Thermobacillus composti (strain DSM 18247 / JCM 13945 / KWC4)</name>
    <dbReference type="NCBI Taxonomy" id="717605"/>
    <lineage>
        <taxon>Bacteria</taxon>
        <taxon>Bacillati</taxon>
        <taxon>Bacillota</taxon>
        <taxon>Bacilli</taxon>
        <taxon>Bacillales</taxon>
        <taxon>Paenibacillaceae</taxon>
        <taxon>Thermobacillus</taxon>
    </lineage>
</organism>
<dbReference type="KEGG" id="tco:Theco_2838"/>
<accession>L0EGL0</accession>
<keyword evidence="1" id="KW-1133">Transmembrane helix</keyword>
<keyword evidence="1" id="KW-0472">Membrane</keyword>
<proteinExistence type="predicted"/>
<dbReference type="Proteomes" id="UP000010795">
    <property type="component" value="Chromosome"/>
</dbReference>
<gene>
    <name evidence="2" type="ordered locus">Theco_2838</name>
</gene>